<dbReference type="GO" id="GO:0015833">
    <property type="term" value="P:peptide transport"/>
    <property type="evidence" value="ECO:0007669"/>
    <property type="project" value="InterPro"/>
</dbReference>
<organism evidence="6 7">
    <name type="scientific">Anaeroplasma bactoclasticum</name>
    <dbReference type="NCBI Taxonomy" id="2088"/>
    <lineage>
        <taxon>Bacteria</taxon>
        <taxon>Bacillati</taxon>
        <taxon>Mycoplasmatota</taxon>
        <taxon>Mollicutes</taxon>
        <taxon>Anaeroplasmatales</taxon>
        <taxon>Anaeroplasmataceae</taxon>
        <taxon>Anaeroplasma</taxon>
    </lineage>
</organism>
<dbReference type="PROSITE" id="PS50893">
    <property type="entry name" value="ABC_TRANSPORTER_2"/>
    <property type="match status" value="1"/>
</dbReference>
<gene>
    <name evidence="6" type="ORF">EI71_01179</name>
</gene>
<keyword evidence="4 6" id="KW-0067">ATP-binding</keyword>
<dbReference type="InParanoid" id="A0A397RRI7"/>
<dbReference type="InterPro" id="IPR003593">
    <property type="entry name" value="AAA+_ATPase"/>
</dbReference>
<reference evidence="6 7" key="1">
    <citation type="submission" date="2018-08" db="EMBL/GenBank/DDBJ databases">
        <title>Genomic Encyclopedia of Archaeal and Bacterial Type Strains, Phase II (KMG-II): from individual species to whole genera.</title>
        <authorList>
            <person name="Goeker M."/>
        </authorList>
    </citation>
    <scope>NUCLEOTIDE SEQUENCE [LARGE SCALE GENOMIC DNA]</scope>
    <source>
        <strain evidence="6 7">ATCC 27112</strain>
    </source>
</reference>
<dbReference type="Gene3D" id="3.40.50.300">
    <property type="entry name" value="P-loop containing nucleotide triphosphate hydrolases"/>
    <property type="match status" value="1"/>
</dbReference>
<dbReference type="GO" id="GO:0016887">
    <property type="term" value="F:ATP hydrolysis activity"/>
    <property type="evidence" value="ECO:0007669"/>
    <property type="project" value="InterPro"/>
</dbReference>
<comment type="similarity">
    <text evidence="1">Belongs to the ABC transporter superfamily.</text>
</comment>
<dbReference type="Pfam" id="PF08352">
    <property type="entry name" value="oligo_HPY"/>
    <property type="match status" value="1"/>
</dbReference>
<keyword evidence="3" id="KW-0547">Nucleotide-binding</keyword>
<evidence type="ECO:0000256" key="4">
    <source>
        <dbReference type="ARBA" id="ARBA00022840"/>
    </source>
</evidence>
<feature type="domain" description="ABC transporter" evidence="5">
    <location>
        <begin position="565"/>
        <end position="808"/>
    </location>
</feature>
<dbReference type="InterPro" id="IPR050319">
    <property type="entry name" value="ABC_transp_ATP-bind"/>
</dbReference>
<accession>A0A397RRI7</accession>
<dbReference type="PANTHER" id="PTHR43776:SF7">
    <property type="entry name" value="D,D-DIPEPTIDE TRANSPORT ATP-BINDING PROTEIN DDPF-RELATED"/>
    <property type="match status" value="1"/>
</dbReference>
<proteinExistence type="inferred from homology"/>
<dbReference type="SMART" id="SM00382">
    <property type="entry name" value="AAA"/>
    <property type="match status" value="1"/>
</dbReference>
<dbReference type="PROSITE" id="PS00211">
    <property type="entry name" value="ABC_TRANSPORTER_1"/>
    <property type="match status" value="1"/>
</dbReference>
<dbReference type="InterPro" id="IPR027417">
    <property type="entry name" value="P-loop_NTPase"/>
</dbReference>
<dbReference type="InterPro" id="IPR017871">
    <property type="entry name" value="ABC_transporter-like_CS"/>
</dbReference>
<dbReference type="SUPFAM" id="SSF52540">
    <property type="entry name" value="P-loop containing nucleoside triphosphate hydrolases"/>
    <property type="match status" value="1"/>
</dbReference>
<dbReference type="CDD" id="cd03257">
    <property type="entry name" value="ABC_NikE_OppD_transporters"/>
    <property type="match status" value="1"/>
</dbReference>
<dbReference type="InterPro" id="IPR013563">
    <property type="entry name" value="Oligopep_ABC_C"/>
</dbReference>
<dbReference type="GO" id="GO:0055085">
    <property type="term" value="P:transmembrane transport"/>
    <property type="evidence" value="ECO:0007669"/>
    <property type="project" value="UniProtKB-ARBA"/>
</dbReference>
<protein>
    <submittedName>
        <fullName evidence="6">Oligopeptide/dipeptide ABC transporter ATP-binding protein</fullName>
    </submittedName>
</protein>
<keyword evidence="7" id="KW-1185">Reference proteome</keyword>
<dbReference type="Proteomes" id="UP000266506">
    <property type="component" value="Unassembled WGS sequence"/>
</dbReference>
<evidence type="ECO:0000313" key="7">
    <source>
        <dbReference type="Proteomes" id="UP000266506"/>
    </source>
</evidence>
<dbReference type="GO" id="GO:0005524">
    <property type="term" value="F:ATP binding"/>
    <property type="evidence" value="ECO:0007669"/>
    <property type="project" value="UniProtKB-KW"/>
</dbReference>
<evidence type="ECO:0000256" key="3">
    <source>
        <dbReference type="ARBA" id="ARBA00022741"/>
    </source>
</evidence>
<dbReference type="Pfam" id="PF00005">
    <property type="entry name" value="ABC_tran"/>
    <property type="match status" value="1"/>
</dbReference>
<keyword evidence="2" id="KW-0813">Transport</keyword>
<dbReference type="FunFam" id="3.40.50.300:FF:000016">
    <property type="entry name" value="Oligopeptide ABC transporter ATP-binding component"/>
    <property type="match status" value="1"/>
</dbReference>
<evidence type="ECO:0000259" key="5">
    <source>
        <dbReference type="PROSITE" id="PS50893"/>
    </source>
</evidence>
<comment type="caution">
    <text evidence="6">The sequence shown here is derived from an EMBL/GenBank/DDBJ whole genome shotgun (WGS) entry which is preliminary data.</text>
</comment>
<evidence type="ECO:0000313" key="6">
    <source>
        <dbReference type="EMBL" id="RIA75772.1"/>
    </source>
</evidence>
<dbReference type="InterPro" id="IPR003439">
    <property type="entry name" value="ABC_transporter-like_ATP-bd"/>
</dbReference>
<evidence type="ECO:0000256" key="1">
    <source>
        <dbReference type="ARBA" id="ARBA00005417"/>
    </source>
</evidence>
<dbReference type="EMBL" id="QXEV01000011">
    <property type="protein sequence ID" value="RIA75772.1"/>
    <property type="molecule type" value="Genomic_DNA"/>
</dbReference>
<name>A0A397RRI7_9MOLU</name>
<dbReference type="PANTHER" id="PTHR43776">
    <property type="entry name" value="TRANSPORT ATP-BINDING PROTEIN"/>
    <property type="match status" value="1"/>
</dbReference>
<dbReference type="AlphaFoldDB" id="A0A397RRI7"/>
<sequence length="904" mass="104694">MNNTTSERRVLNDEVLKQFTTEDIAKIQAEYDVNKDGFPAIIPQKNRLGKNVVLSFYKAQIKSLDGKLLDEEEATFDILDNEEFNANDPLARTKVKYLSALFSVNRFVDGGVYFYGNYYTRKMTPKFAKVLTKRFMDNYFHIEDGDLIYEFFDKMDGGYLPYWPQKSYEEGKEAIFSAVNATVVKLGNETKSPLTFNFNIFGNETFDLTKDGKRIEVIKSLLDSNMLVSGFYYKGRLLPNKLDDKFKLYIEKTFIRRNFTVNQKEFLLLNFSKDKKTNYPLFWPRKDKDGRAIKISVLDADVSLIDVDSKYASFDLYCDEPFDLNNEENRIKFNVIQGIYSDKSMLRGALYFDGILVTGEISKADREFRKNIVERQYKFYIDDNEDFIRINKNFTIEDRFQLLNLTKIYNDYYPNNIDLIPNKDATYDAKNENCPILRFDRVNFVDEYGKFVLEKEFSMDINSNTKYADVASSEFDMLLEAVFTLEVKLRGAVYFKGKNVAQKKKSPRYEELLSFLSGFLPSDLLKRLNENKHKEFYKYTIDKKTGMLKYWPTVDKDGKEVLLSVVKADMFFANGKRVVKACNSLNFDIYVGETFGLVGESGSGKTTISRAILGVYNLTNGAIYFRGRLISGKQTAQELKNNKKNIQMIFQDPAASLNERANIDYIVSEGLYNFKLFKSKEERLDKVSRMMKSVGLLPEHLSRYPHEFSGGQRQRIGIARALVIEPELVLADEPISALDVSIRAQVLNLLKKLQNEKSLTYLFIAHDLSIIRYISDRIAVMHNGHIVELGKAEDIYSNPIHPYTRALLTAIPQPDPDSKNKRKKLVYNKADLDYDKCNWIMIKPNHYILSTEDLAQKWLNNDIDKKYLIDAKEIFSNVNLEKADTLKEEAIDVKVNENVKEENE</sequence>
<evidence type="ECO:0000256" key="2">
    <source>
        <dbReference type="ARBA" id="ARBA00022448"/>
    </source>
</evidence>